<dbReference type="Proteomes" id="UP001596413">
    <property type="component" value="Unassembled WGS sequence"/>
</dbReference>
<dbReference type="Gene3D" id="3.30.565.10">
    <property type="entry name" value="Histidine kinase-like ATPase, C-terminal domain"/>
    <property type="match status" value="1"/>
</dbReference>
<dbReference type="InterPro" id="IPR052016">
    <property type="entry name" value="Bact_Sigma-Reg"/>
</dbReference>
<protein>
    <submittedName>
        <fullName evidence="4">SpoIIE family protein phosphatase</fullName>
    </submittedName>
</protein>
<evidence type="ECO:0000256" key="1">
    <source>
        <dbReference type="ARBA" id="ARBA00022801"/>
    </source>
</evidence>
<dbReference type="Gene3D" id="3.30.450.40">
    <property type="match status" value="1"/>
</dbReference>
<dbReference type="EMBL" id="JBHSZO010000008">
    <property type="protein sequence ID" value="MFC7218033.1"/>
    <property type="molecule type" value="Genomic_DNA"/>
</dbReference>
<dbReference type="Pfam" id="PF07228">
    <property type="entry name" value="SpoIIE"/>
    <property type="match status" value="1"/>
</dbReference>
<dbReference type="RefSeq" id="WP_386413286.1">
    <property type="nucleotide sequence ID" value="NZ_JBHSZO010000008.1"/>
</dbReference>
<sequence>MRIEETLSAVGTGVWRWDTVTGEVDLDPEAVSLLGLPPDRTTTTAAEVRSRYHPVDYMEIKGLIDLAVSEGTLAEAVLRVVDEEGRTLRTVRGRWRPLGDGRVLVGTVQELVEPSPSSSSRGSPLPGAAAGTSPPSPLTSDWRLSREAFLLDAGRALAEAGSTDEVLRVAASLAMPGFSPDGMAVFGTEGDQLTIVGHQGYRKQDETPFRDIPLDSDYPAAVAIRTGRAIYLPSPEEYARRFPEAWRLAGRLGRRSWAFLPLTAGGRTTGAWMASFSHGTAFTPDERSVLTTVARMLAAALSRAHVQESERELSAGLQRTMMPATTPEIPGLEVAARYVPTGGGLDIGGDWYDVISLTGDNTALVIGDVQGHDVRAAGLMSQLRIAVRAYAAEGHHPDAVLTRASRFLCGINQLDPDSAGGAGGAYEDRRFATCLYLEVDPRDGRLVFARAGHLDPAVGLRDGTMRVRPTEGGLPLGIVPDPDYPLTVLRLEYGETLLLCSDGLVETGGHDLDTGRDRIREIFAAHAGEELEAIADALLDAVSGVHAHEHPGPHSERREDDIALILLRRTGRAAGAGQAGRNMHLVVTQDEQQRVADARHELRAMLHDWSTADQVDSAELVLSELIANVLVHTEGDARVRADITGPPGERTLRVEVADSDDELPHRRHPGELASSGRGVLLLEALSNAWGVEPRGLGKSIWFEMYEGEEYG</sequence>
<dbReference type="InterPro" id="IPR000014">
    <property type="entry name" value="PAS"/>
</dbReference>
<keyword evidence="5" id="KW-1185">Reference proteome</keyword>
<dbReference type="PANTHER" id="PTHR43156">
    <property type="entry name" value="STAGE II SPORULATION PROTEIN E-RELATED"/>
    <property type="match status" value="1"/>
</dbReference>
<comment type="caution">
    <text evidence="4">The sequence shown here is derived from an EMBL/GenBank/DDBJ whole genome shotgun (WGS) entry which is preliminary data.</text>
</comment>
<keyword evidence="1" id="KW-0378">Hydrolase</keyword>
<dbReference type="SMART" id="SM00331">
    <property type="entry name" value="PP2C_SIG"/>
    <property type="match status" value="1"/>
</dbReference>
<evidence type="ECO:0000313" key="5">
    <source>
        <dbReference type="Proteomes" id="UP001596413"/>
    </source>
</evidence>
<dbReference type="SUPFAM" id="SSF55781">
    <property type="entry name" value="GAF domain-like"/>
    <property type="match status" value="1"/>
</dbReference>
<gene>
    <name evidence="4" type="ORF">ACFQLX_07610</name>
</gene>
<dbReference type="InterPro" id="IPR029016">
    <property type="entry name" value="GAF-like_dom_sf"/>
</dbReference>
<dbReference type="InterPro" id="IPR036457">
    <property type="entry name" value="PPM-type-like_dom_sf"/>
</dbReference>
<dbReference type="InterPro" id="IPR003594">
    <property type="entry name" value="HATPase_dom"/>
</dbReference>
<reference evidence="5" key="1">
    <citation type="journal article" date="2019" name="Int. J. Syst. Evol. Microbiol.">
        <title>The Global Catalogue of Microorganisms (GCM) 10K type strain sequencing project: providing services to taxonomists for standard genome sequencing and annotation.</title>
        <authorList>
            <consortium name="The Broad Institute Genomics Platform"/>
            <consortium name="The Broad Institute Genome Sequencing Center for Infectious Disease"/>
            <person name="Wu L."/>
            <person name="Ma J."/>
        </authorList>
    </citation>
    <scope>NUCLEOTIDE SEQUENCE [LARGE SCALE GENOMIC DNA]</scope>
    <source>
        <strain evidence="5">CGMCC 1.13681</strain>
    </source>
</reference>
<dbReference type="Pfam" id="PF13185">
    <property type="entry name" value="GAF_2"/>
    <property type="match status" value="1"/>
</dbReference>
<evidence type="ECO:0000256" key="2">
    <source>
        <dbReference type="SAM" id="MobiDB-lite"/>
    </source>
</evidence>
<feature type="compositionally biased region" description="Low complexity" evidence="2">
    <location>
        <begin position="114"/>
        <end position="133"/>
    </location>
</feature>
<feature type="region of interest" description="Disordered" evidence="2">
    <location>
        <begin position="111"/>
        <end position="139"/>
    </location>
</feature>
<dbReference type="SUPFAM" id="SSF81606">
    <property type="entry name" value="PP2C-like"/>
    <property type="match status" value="1"/>
</dbReference>
<proteinExistence type="predicted"/>
<dbReference type="Gene3D" id="3.60.40.10">
    <property type="entry name" value="PPM-type phosphatase domain"/>
    <property type="match status" value="1"/>
</dbReference>
<dbReference type="PANTHER" id="PTHR43156:SF2">
    <property type="entry name" value="STAGE II SPORULATION PROTEIN E"/>
    <property type="match status" value="1"/>
</dbReference>
<feature type="domain" description="PAS" evidence="3">
    <location>
        <begin position="1"/>
        <end position="71"/>
    </location>
</feature>
<dbReference type="Pfam" id="PF13581">
    <property type="entry name" value="HATPase_c_2"/>
    <property type="match status" value="1"/>
</dbReference>
<dbReference type="PROSITE" id="PS50112">
    <property type="entry name" value="PAS"/>
    <property type="match status" value="1"/>
</dbReference>
<dbReference type="InterPro" id="IPR001932">
    <property type="entry name" value="PPM-type_phosphatase-like_dom"/>
</dbReference>
<dbReference type="InterPro" id="IPR003018">
    <property type="entry name" value="GAF"/>
</dbReference>
<evidence type="ECO:0000313" key="4">
    <source>
        <dbReference type="EMBL" id="MFC7218033.1"/>
    </source>
</evidence>
<dbReference type="Gene3D" id="3.30.450.20">
    <property type="entry name" value="PAS domain"/>
    <property type="match status" value="1"/>
</dbReference>
<name>A0ABW2GB50_9ACTN</name>
<dbReference type="InterPro" id="IPR036890">
    <property type="entry name" value="HATPase_C_sf"/>
</dbReference>
<accession>A0ABW2GB50</accession>
<dbReference type="CDD" id="cd16936">
    <property type="entry name" value="HATPase_RsbW-like"/>
    <property type="match status" value="1"/>
</dbReference>
<evidence type="ECO:0000259" key="3">
    <source>
        <dbReference type="PROSITE" id="PS50112"/>
    </source>
</evidence>
<organism evidence="4 5">
    <name type="scientific">Streptomyces polyrhachis</name>
    <dbReference type="NCBI Taxonomy" id="1282885"/>
    <lineage>
        <taxon>Bacteria</taxon>
        <taxon>Bacillati</taxon>
        <taxon>Actinomycetota</taxon>
        <taxon>Actinomycetes</taxon>
        <taxon>Kitasatosporales</taxon>
        <taxon>Streptomycetaceae</taxon>
        <taxon>Streptomyces</taxon>
    </lineage>
</organism>